<dbReference type="PIRSF" id="PIRSF017126">
    <property type="entry name" value="Condensin_H"/>
    <property type="match status" value="1"/>
</dbReference>
<evidence type="ECO:0000256" key="2">
    <source>
        <dbReference type="ARBA" id="ARBA00004496"/>
    </source>
</evidence>
<dbReference type="PANTHER" id="PTHR13108">
    <property type="entry name" value="CONDENSIN COMPLEX SUBUNIT 2"/>
    <property type="match status" value="1"/>
</dbReference>
<keyword evidence="9" id="KW-0226">DNA condensation</keyword>
<evidence type="ECO:0000256" key="9">
    <source>
        <dbReference type="ARBA" id="ARBA00023067"/>
    </source>
</evidence>
<reference evidence="12" key="1">
    <citation type="submission" date="2025-08" db="UniProtKB">
        <authorList>
            <consortium name="Ensembl"/>
        </authorList>
    </citation>
    <scope>IDENTIFICATION</scope>
</reference>
<feature type="region of interest" description="Disordered" evidence="11">
    <location>
        <begin position="1"/>
        <end position="28"/>
    </location>
</feature>
<dbReference type="GO" id="GO:0005737">
    <property type="term" value="C:cytoplasm"/>
    <property type="evidence" value="ECO:0007669"/>
    <property type="project" value="UniProtKB-SubCell"/>
</dbReference>
<keyword evidence="10" id="KW-0131">Cell cycle</keyword>
<accession>A0A8D2PPV7</accession>
<evidence type="ECO:0000256" key="7">
    <source>
        <dbReference type="ARBA" id="ARBA00022618"/>
    </source>
</evidence>
<evidence type="ECO:0000313" key="13">
    <source>
        <dbReference type="Proteomes" id="UP000694401"/>
    </source>
</evidence>
<evidence type="ECO:0000256" key="1">
    <source>
        <dbReference type="ARBA" id="ARBA00004286"/>
    </source>
</evidence>
<dbReference type="GO" id="GO:0000796">
    <property type="term" value="C:condensin complex"/>
    <property type="evidence" value="ECO:0007669"/>
    <property type="project" value="InterPro"/>
</dbReference>
<sequence>MSGPVPPGGIPGTDAAMSRRPESWQPPLPQWTNAQISEHYSTCIKLSTENKITTKNAFVLHLIDYMTDILKEKNSELTNFQVAAGTLDASAKIYAVRVDSVHADAFRVLGHLGKDHSEVRFVPFLMPGSSPAPKAARKAQPRKKQSFKTIEQNLSNINVSEAGRRAEVDPMFQRAAASFDECNTAGIFLSGLHSQSFQSRLLFPSGIVPLPSSESPALPSTDPVTVASLKALLAPCLEKRRICSSLAGFQFTKWDEESHNESVSALLEKFRKSEQVFDPNVDPDSEDGEGWAPSQLEFQSNGAPFGEGDIGTLSLHVSLNPGEYSYFSPRTLSMWAGPEHWRFRPRPEKDSRRKLPRKVFELDFQEDIDFPAHFRKTKASITLAKSILESQNIRSTTLPADFNYDPQNMVQLFLKPLVKVRAGIEDYDYDNPNDTSNFCPAPQVPDSDDDPDPMEFPDQAGDFQLPALPKAPELSRINGNIPASGELELIAEPQKIHKIPIHYAKTAKKMDMRRLKRNMWELLTEQGTDAGEGTDTEVAGEKILSDVTKDLLHRLPPAMATNLSVPLAFVCLLHLANEKNLRLESTEDLSDILVKQGH</sequence>
<evidence type="ECO:0000256" key="8">
    <source>
        <dbReference type="ARBA" id="ARBA00022776"/>
    </source>
</evidence>
<dbReference type="GO" id="GO:0003682">
    <property type="term" value="F:chromatin binding"/>
    <property type="evidence" value="ECO:0007669"/>
    <property type="project" value="TreeGrafter"/>
</dbReference>
<dbReference type="GO" id="GO:0007076">
    <property type="term" value="P:mitotic chromosome condensation"/>
    <property type="evidence" value="ECO:0007669"/>
    <property type="project" value="InterPro"/>
</dbReference>
<keyword evidence="13" id="KW-1185">Reference proteome</keyword>
<evidence type="ECO:0000256" key="5">
    <source>
        <dbReference type="ARBA" id="ARBA00022454"/>
    </source>
</evidence>
<evidence type="ECO:0000256" key="10">
    <source>
        <dbReference type="ARBA" id="ARBA00023306"/>
    </source>
</evidence>
<keyword evidence="8" id="KW-0498">Mitosis</keyword>
<keyword evidence="5" id="KW-0158">Chromosome</keyword>
<evidence type="ECO:0000256" key="4">
    <source>
        <dbReference type="ARBA" id="ARBA00016065"/>
    </source>
</evidence>
<proteinExistence type="inferred from homology"/>
<evidence type="ECO:0000313" key="12">
    <source>
        <dbReference type="Ensembl" id="ENSZLMP00000017562.1"/>
    </source>
</evidence>
<dbReference type="Pfam" id="PF05786">
    <property type="entry name" value="Cnd2"/>
    <property type="match status" value="2"/>
</dbReference>
<evidence type="ECO:0000256" key="6">
    <source>
        <dbReference type="ARBA" id="ARBA00022490"/>
    </source>
</evidence>
<keyword evidence="6" id="KW-0963">Cytoplasm</keyword>
<dbReference type="GO" id="GO:0051301">
    <property type="term" value="P:cell division"/>
    <property type="evidence" value="ECO:0007669"/>
    <property type="project" value="UniProtKB-KW"/>
</dbReference>
<dbReference type="AlphaFoldDB" id="A0A8D2PPV7"/>
<dbReference type="Proteomes" id="UP000694401">
    <property type="component" value="Unassembled WGS sequence"/>
</dbReference>
<comment type="similarity">
    <text evidence="3">Belongs to the CND2 (condensin subunit 2) family.</text>
</comment>
<comment type="subcellular location">
    <subcellularLocation>
        <location evidence="1">Chromosome</location>
    </subcellularLocation>
    <subcellularLocation>
        <location evidence="2">Cytoplasm</location>
    </subcellularLocation>
</comment>
<evidence type="ECO:0000256" key="3">
    <source>
        <dbReference type="ARBA" id="ARBA00009471"/>
    </source>
</evidence>
<name>A0A8D2PPV7_ZOSLA</name>
<dbReference type="Ensembl" id="ENSZLMT00000018057.1">
    <property type="protein sequence ID" value="ENSZLMP00000017562.1"/>
    <property type="gene ID" value="ENSZLMG00000011783.1"/>
</dbReference>
<evidence type="ECO:0000256" key="11">
    <source>
        <dbReference type="SAM" id="MobiDB-lite"/>
    </source>
</evidence>
<reference evidence="12" key="2">
    <citation type="submission" date="2025-09" db="UniProtKB">
        <authorList>
            <consortium name="Ensembl"/>
        </authorList>
    </citation>
    <scope>IDENTIFICATION</scope>
</reference>
<protein>
    <recommendedName>
        <fullName evidence="4">Condensin complex subunit 2</fullName>
    </recommendedName>
</protein>
<dbReference type="InterPro" id="IPR022816">
    <property type="entry name" value="Condensin_barren_su2"/>
</dbReference>
<organism evidence="12 13">
    <name type="scientific">Zosterops lateralis melanops</name>
    <dbReference type="NCBI Taxonomy" id="1220523"/>
    <lineage>
        <taxon>Eukaryota</taxon>
        <taxon>Metazoa</taxon>
        <taxon>Chordata</taxon>
        <taxon>Craniata</taxon>
        <taxon>Vertebrata</taxon>
        <taxon>Euteleostomi</taxon>
        <taxon>Archelosauria</taxon>
        <taxon>Archosauria</taxon>
        <taxon>Dinosauria</taxon>
        <taxon>Saurischia</taxon>
        <taxon>Theropoda</taxon>
        <taxon>Coelurosauria</taxon>
        <taxon>Aves</taxon>
        <taxon>Neognathae</taxon>
        <taxon>Neoaves</taxon>
        <taxon>Telluraves</taxon>
        <taxon>Australaves</taxon>
        <taxon>Passeriformes</taxon>
        <taxon>Sylvioidea</taxon>
        <taxon>Zosteropidae</taxon>
        <taxon>Zosterops</taxon>
    </lineage>
</organism>
<keyword evidence="7" id="KW-0132">Cell division</keyword>
<dbReference type="PANTHER" id="PTHR13108:SF9">
    <property type="entry name" value="CONDENSIN COMPLEX SUBUNIT 2"/>
    <property type="match status" value="1"/>
</dbReference>